<accession>A0A5S9MVK4</accession>
<dbReference type="NCBIfam" id="TIGR02647">
    <property type="entry name" value="DNA"/>
    <property type="match status" value="1"/>
</dbReference>
<dbReference type="Proteomes" id="UP000435877">
    <property type="component" value="Unassembled WGS sequence"/>
</dbReference>
<evidence type="ECO:0000313" key="2">
    <source>
        <dbReference type="EMBL" id="CAA0085724.1"/>
    </source>
</evidence>
<proteinExistence type="predicted"/>
<evidence type="ECO:0008006" key="5">
    <source>
        <dbReference type="Google" id="ProtNLM"/>
    </source>
</evidence>
<dbReference type="Pfam" id="PF18918">
    <property type="entry name" value="DUF5669"/>
    <property type="match status" value="1"/>
</dbReference>
<gene>
    <name evidence="2" type="ORF">IHBHHGIJ_00882</name>
    <name evidence="1" type="ORF">KFEGEMFD_00269</name>
</gene>
<dbReference type="OrthoDB" id="5600572at2"/>
<organism evidence="1 4">
    <name type="scientific">Zhongshania aliphaticivorans</name>
    <dbReference type="NCBI Taxonomy" id="1470434"/>
    <lineage>
        <taxon>Bacteria</taxon>
        <taxon>Pseudomonadati</taxon>
        <taxon>Pseudomonadota</taxon>
        <taxon>Gammaproteobacteria</taxon>
        <taxon>Cellvibrionales</taxon>
        <taxon>Spongiibacteraceae</taxon>
        <taxon>Zhongshania</taxon>
    </lineage>
</organism>
<dbReference type="AlphaFoldDB" id="A0A5S9MVK4"/>
<dbReference type="EMBL" id="CACSIM010000001">
    <property type="protein sequence ID" value="CAA0080334.1"/>
    <property type="molecule type" value="Genomic_DNA"/>
</dbReference>
<dbReference type="RefSeq" id="WP_159267540.1">
    <property type="nucleotide sequence ID" value="NZ_CACSIK010000001.1"/>
</dbReference>
<evidence type="ECO:0000313" key="1">
    <source>
        <dbReference type="EMBL" id="CAA0080334.1"/>
    </source>
</evidence>
<reference evidence="3 4" key="1">
    <citation type="submission" date="2019-11" db="EMBL/GenBank/DDBJ databases">
        <authorList>
            <person name="Holert J."/>
        </authorList>
    </citation>
    <scope>NUCLEOTIDE SEQUENCE [LARGE SCALE GENOMIC DNA]</scope>
    <source>
        <strain evidence="1">BC3_2A</strain>
        <strain evidence="2">SB11_1A</strain>
    </source>
</reference>
<dbReference type="EMBL" id="CACSIK010000001">
    <property type="protein sequence ID" value="CAA0085724.1"/>
    <property type="molecule type" value="Genomic_DNA"/>
</dbReference>
<sequence>MPLSNDVLDEIRVLTQFNPASALEGIKVHHTASPDTIAATQRLFDKDLITLPDGGYLTSSGQEVIRHLDSLVTVLKGKEAVSS</sequence>
<protein>
    <recommendedName>
        <fullName evidence="5">DNA-binding protein</fullName>
    </recommendedName>
</protein>
<name>A0A5S9MVK4_9GAMM</name>
<dbReference type="Proteomes" id="UP000439591">
    <property type="component" value="Unassembled WGS sequence"/>
</dbReference>
<evidence type="ECO:0000313" key="4">
    <source>
        <dbReference type="Proteomes" id="UP000439591"/>
    </source>
</evidence>
<evidence type="ECO:0000313" key="3">
    <source>
        <dbReference type="Proteomes" id="UP000435877"/>
    </source>
</evidence>
<dbReference type="InterPro" id="IPR013468">
    <property type="entry name" value="CHP02647"/>
</dbReference>
<keyword evidence="3" id="KW-1185">Reference proteome</keyword>